<protein>
    <submittedName>
        <fullName evidence="2">Uncharacterized protein</fullName>
    </submittedName>
</protein>
<feature type="compositionally biased region" description="Low complexity" evidence="1">
    <location>
        <begin position="220"/>
        <end position="233"/>
    </location>
</feature>
<feature type="compositionally biased region" description="Pro residues" evidence="1">
    <location>
        <begin position="112"/>
        <end position="132"/>
    </location>
</feature>
<feature type="compositionally biased region" description="Pro residues" evidence="1">
    <location>
        <begin position="85"/>
        <end position="103"/>
    </location>
</feature>
<feature type="compositionally biased region" description="Basic residues" evidence="1">
    <location>
        <begin position="1"/>
        <end position="20"/>
    </location>
</feature>
<accession>A0A1J9QTY6</accession>
<name>A0A1J9QTY6_9PEZI</name>
<feature type="region of interest" description="Disordered" evidence="1">
    <location>
        <begin position="1"/>
        <end position="241"/>
    </location>
</feature>
<organism evidence="2 3">
    <name type="scientific">Diplodia corticola</name>
    <dbReference type="NCBI Taxonomy" id="236234"/>
    <lineage>
        <taxon>Eukaryota</taxon>
        <taxon>Fungi</taxon>
        <taxon>Dikarya</taxon>
        <taxon>Ascomycota</taxon>
        <taxon>Pezizomycotina</taxon>
        <taxon>Dothideomycetes</taxon>
        <taxon>Dothideomycetes incertae sedis</taxon>
        <taxon>Botryosphaeriales</taxon>
        <taxon>Botryosphaeriaceae</taxon>
        <taxon>Diplodia</taxon>
    </lineage>
</organism>
<keyword evidence="3" id="KW-1185">Reference proteome</keyword>
<evidence type="ECO:0000256" key="1">
    <source>
        <dbReference type="SAM" id="MobiDB-lite"/>
    </source>
</evidence>
<dbReference type="EMBL" id="MNUE01000038">
    <property type="protein sequence ID" value="OJD32438.1"/>
    <property type="molecule type" value="Genomic_DNA"/>
</dbReference>
<feature type="compositionally biased region" description="Polar residues" evidence="1">
    <location>
        <begin position="45"/>
        <end position="54"/>
    </location>
</feature>
<dbReference type="STRING" id="236234.A0A1J9QTY6"/>
<evidence type="ECO:0000313" key="3">
    <source>
        <dbReference type="Proteomes" id="UP000183809"/>
    </source>
</evidence>
<reference evidence="2 3" key="1">
    <citation type="submission" date="2016-10" db="EMBL/GenBank/DDBJ databases">
        <title>Proteomics and genomics reveal pathogen-plant mechanisms compatible with a hemibiotrophic lifestyle of Diplodia corticola.</title>
        <authorList>
            <person name="Fernandes I."/>
            <person name="De Jonge R."/>
            <person name="Van De Peer Y."/>
            <person name="Devreese B."/>
            <person name="Alves A."/>
            <person name="Esteves A.C."/>
        </authorList>
    </citation>
    <scope>NUCLEOTIDE SEQUENCE [LARGE SCALE GENOMIC DNA]</scope>
    <source>
        <strain evidence="2 3">CBS 112549</strain>
    </source>
</reference>
<sequence length="587" mass="64806">MAVKRNQRDRKAHQAANKKKDRPEGAKTSRLNPRQRKAAKEQQEAELQSLHSQNRPPPTPWANRFDWEALQRGEATQSFSEYIPPRVPPPVVARPPGTLPPWLQPDGGRPTSPTPSVVPPTPTSPREVPPTPTSSREVPSPPTLPTNVLQPAIRPPGMLPPWKLPDGRRPNSPTPSVVQSTPTPRREVPSSPTLPMNVLQPAIRPPGMLPPWKLPDGRRPNSPTPSVVQSTPTPRREVPSTPAALTDALQPAIPLWAQDLFGELEPATPTPTAPTEVQAAPLVTQPELPSGRAFNLGRDEEKIISSSITDLIARSMDRRHSGPSNDTGSESKSIAGSTMFTAAEVWNILPAGIRQKYAQAETARQSRLKQRDPSVPPVETSDKKHALILTRTSGAAPQSQRTGEVLKAAILALRLSTWGGIPTANISLHFWFGRKSHQEIPPFENILTMWSGYRKLYEWVESVRSYADPLIFVRGIDGLTCTPYTIRSLLRYTETRAPSLRVGIYQSNMSEGFPMLAAQAGFDQILLGYFFIIRVDILARSCRQSLAETNVTDQISSLLITAWDRIHIDKISNGMDINRGRNMIVLN</sequence>
<dbReference type="Proteomes" id="UP000183809">
    <property type="component" value="Unassembled WGS sequence"/>
</dbReference>
<feature type="compositionally biased region" description="Pro residues" evidence="1">
    <location>
        <begin position="203"/>
        <end position="213"/>
    </location>
</feature>
<gene>
    <name evidence="2" type="ORF">BKCO1_380006</name>
</gene>
<feature type="compositionally biased region" description="Low complexity" evidence="1">
    <location>
        <begin position="170"/>
        <end position="183"/>
    </location>
</feature>
<evidence type="ECO:0000313" key="2">
    <source>
        <dbReference type="EMBL" id="OJD32438.1"/>
    </source>
</evidence>
<dbReference type="RefSeq" id="XP_020128698.1">
    <property type="nucleotide sequence ID" value="XM_020275271.1"/>
</dbReference>
<comment type="caution">
    <text evidence="2">The sequence shown here is derived from an EMBL/GenBank/DDBJ whole genome shotgun (WGS) entry which is preliminary data.</text>
</comment>
<feature type="region of interest" description="Disordered" evidence="1">
    <location>
        <begin position="362"/>
        <end position="381"/>
    </location>
</feature>
<dbReference type="AlphaFoldDB" id="A0A1J9QTY6"/>
<feature type="compositionally biased region" description="Pro residues" evidence="1">
    <location>
        <begin position="153"/>
        <end position="163"/>
    </location>
</feature>
<feature type="region of interest" description="Disordered" evidence="1">
    <location>
        <begin position="264"/>
        <end position="283"/>
    </location>
</feature>
<dbReference type="GeneID" id="31015532"/>
<proteinExistence type="predicted"/>